<proteinExistence type="predicted"/>
<gene>
    <name evidence="2" type="ORF">V5O48_017442</name>
</gene>
<protein>
    <submittedName>
        <fullName evidence="2">Uncharacterized protein</fullName>
    </submittedName>
</protein>
<dbReference type="Proteomes" id="UP001465976">
    <property type="component" value="Unassembled WGS sequence"/>
</dbReference>
<feature type="non-terminal residue" evidence="2">
    <location>
        <position position="275"/>
    </location>
</feature>
<feature type="compositionally biased region" description="Polar residues" evidence="1">
    <location>
        <begin position="45"/>
        <end position="61"/>
    </location>
</feature>
<comment type="caution">
    <text evidence="2">The sequence shown here is derived from an EMBL/GenBank/DDBJ whole genome shotgun (WGS) entry which is preliminary data.</text>
</comment>
<feature type="region of interest" description="Disordered" evidence="1">
    <location>
        <begin position="41"/>
        <end position="123"/>
    </location>
</feature>
<organism evidence="2 3">
    <name type="scientific">Marasmius crinis-equi</name>
    <dbReference type="NCBI Taxonomy" id="585013"/>
    <lineage>
        <taxon>Eukaryota</taxon>
        <taxon>Fungi</taxon>
        <taxon>Dikarya</taxon>
        <taxon>Basidiomycota</taxon>
        <taxon>Agaricomycotina</taxon>
        <taxon>Agaricomycetes</taxon>
        <taxon>Agaricomycetidae</taxon>
        <taxon>Agaricales</taxon>
        <taxon>Marasmiineae</taxon>
        <taxon>Marasmiaceae</taxon>
        <taxon>Marasmius</taxon>
    </lineage>
</organism>
<name>A0ABR3EP40_9AGAR</name>
<evidence type="ECO:0000313" key="3">
    <source>
        <dbReference type="Proteomes" id="UP001465976"/>
    </source>
</evidence>
<sequence length="275" mass="30352">MSEAPTKGISDPEKFEIEQDAAANNSADSSEVEFIAEVKAEPQEFSFTNYTPESMSATGTIQKHKKADTIAQDDSDSSDLPEDYTEAIKRPPAKKTRSSASTKATEEKNNTKKQQSSTQDTPNGIEFNIAYHIAKQVLNKGKKKPKDSEAWLQRPGFTFTTDKLYEEFLSAVADALPCTTKNLVEDSFYWRPSSPASTSKLLVGNATGYAAMISHVEKNLKGRHILLYMDPPLKPSVTAPKASTSRDTEPSPAKKNFDYAVLEYASTSNHIVQQR</sequence>
<reference evidence="2 3" key="1">
    <citation type="submission" date="2024-02" db="EMBL/GenBank/DDBJ databases">
        <title>A draft genome for the cacao thread blight pathogen Marasmius crinis-equi.</title>
        <authorList>
            <person name="Cohen S.P."/>
            <person name="Baruah I.K."/>
            <person name="Amoako-Attah I."/>
            <person name="Bukari Y."/>
            <person name="Meinhardt L.W."/>
            <person name="Bailey B.A."/>
        </authorList>
    </citation>
    <scope>NUCLEOTIDE SEQUENCE [LARGE SCALE GENOMIC DNA]</scope>
    <source>
        <strain evidence="2 3">GH-76</strain>
    </source>
</reference>
<accession>A0ABR3EP40</accession>
<feature type="compositionally biased region" description="Acidic residues" evidence="1">
    <location>
        <begin position="71"/>
        <end position="85"/>
    </location>
</feature>
<keyword evidence="3" id="KW-1185">Reference proteome</keyword>
<dbReference type="EMBL" id="JBAHYK010002677">
    <property type="protein sequence ID" value="KAL0564601.1"/>
    <property type="molecule type" value="Genomic_DNA"/>
</dbReference>
<evidence type="ECO:0000313" key="2">
    <source>
        <dbReference type="EMBL" id="KAL0564601.1"/>
    </source>
</evidence>
<evidence type="ECO:0000256" key="1">
    <source>
        <dbReference type="SAM" id="MobiDB-lite"/>
    </source>
</evidence>